<proteinExistence type="predicted"/>
<dbReference type="InterPro" id="IPR000700">
    <property type="entry name" value="PAS-assoc_C"/>
</dbReference>
<dbReference type="SMART" id="SM00091">
    <property type="entry name" value="PAS"/>
    <property type="match status" value="2"/>
</dbReference>
<dbReference type="InterPro" id="IPR029016">
    <property type="entry name" value="GAF-like_dom_sf"/>
</dbReference>
<dbReference type="SUPFAM" id="SSF55781">
    <property type="entry name" value="GAF domain-like"/>
    <property type="match status" value="1"/>
</dbReference>
<feature type="domain" description="PAS" evidence="11">
    <location>
        <begin position="44"/>
        <end position="92"/>
    </location>
</feature>
<feature type="domain" description="PAS" evidence="11">
    <location>
        <begin position="155"/>
        <end position="225"/>
    </location>
</feature>
<dbReference type="Pfam" id="PF13185">
    <property type="entry name" value="GAF_2"/>
    <property type="match status" value="1"/>
</dbReference>
<dbReference type="SUPFAM" id="SSF55874">
    <property type="entry name" value="ATPase domain of HSP90 chaperone/DNA topoisomerase II/histidine kinase"/>
    <property type="match status" value="1"/>
</dbReference>
<dbReference type="InterPro" id="IPR003594">
    <property type="entry name" value="HATPase_dom"/>
</dbReference>
<dbReference type="SMART" id="SM00388">
    <property type="entry name" value="HisKA"/>
    <property type="match status" value="1"/>
</dbReference>
<keyword evidence="6" id="KW-0418">Kinase</keyword>
<accession>A0ABY7ME50</accession>
<feature type="domain" description="PAC" evidence="12">
    <location>
        <begin position="106"/>
        <end position="158"/>
    </location>
</feature>
<evidence type="ECO:0000259" key="12">
    <source>
        <dbReference type="PROSITE" id="PS50113"/>
    </source>
</evidence>
<comment type="catalytic activity">
    <reaction evidence="1">
        <text>ATP + protein L-histidine = ADP + protein N-phospho-L-histidine.</text>
        <dbReference type="EC" id="2.7.13.3"/>
    </reaction>
</comment>
<dbReference type="InterPro" id="IPR003018">
    <property type="entry name" value="GAF"/>
</dbReference>
<dbReference type="InterPro" id="IPR013767">
    <property type="entry name" value="PAS_fold"/>
</dbReference>
<evidence type="ECO:0000313" key="13">
    <source>
        <dbReference type="EMBL" id="WBL37428.1"/>
    </source>
</evidence>
<dbReference type="SMART" id="SM00387">
    <property type="entry name" value="HATPase_c"/>
    <property type="match status" value="1"/>
</dbReference>
<keyword evidence="5" id="KW-0547">Nucleotide-binding</keyword>
<dbReference type="InterPro" id="IPR035965">
    <property type="entry name" value="PAS-like_dom_sf"/>
</dbReference>
<evidence type="ECO:0000256" key="5">
    <source>
        <dbReference type="ARBA" id="ARBA00022741"/>
    </source>
</evidence>
<feature type="domain" description="Histidine kinase" evidence="10">
    <location>
        <begin position="603"/>
        <end position="826"/>
    </location>
</feature>
<dbReference type="PANTHER" id="PTHR43065:SF46">
    <property type="entry name" value="C4-DICARBOXYLATE TRANSPORT SENSOR PROTEIN DCTB"/>
    <property type="match status" value="1"/>
</dbReference>
<dbReference type="NCBIfam" id="TIGR00229">
    <property type="entry name" value="sensory_box"/>
    <property type="match status" value="2"/>
</dbReference>
<keyword evidence="7" id="KW-0067">ATP-binding</keyword>
<dbReference type="EC" id="2.7.13.3" evidence="2"/>
<feature type="region of interest" description="Disordered" evidence="9">
    <location>
        <begin position="378"/>
        <end position="399"/>
    </location>
</feature>
<dbReference type="Proteomes" id="UP001212803">
    <property type="component" value="Chromosome"/>
</dbReference>
<dbReference type="SUPFAM" id="SSF55785">
    <property type="entry name" value="PYP-like sensor domain (PAS domain)"/>
    <property type="match status" value="3"/>
</dbReference>
<dbReference type="Gene3D" id="3.30.450.20">
    <property type="entry name" value="PAS domain"/>
    <property type="match status" value="3"/>
</dbReference>
<evidence type="ECO:0000259" key="10">
    <source>
        <dbReference type="PROSITE" id="PS50109"/>
    </source>
</evidence>
<dbReference type="PROSITE" id="PS50112">
    <property type="entry name" value="PAS"/>
    <property type="match status" value="2"/>
</dbReference>
<dbReference type="Pfam" id="PF02518">
    <property type="entry name" value="HATPase_c"/>
    <property type="match status" value="1"/>
</dbReference>
<evidence type="ECO:0000256" key="4">
    <source>
        <dbReference type="ARBA" id="ARBA00022679"/>
    </source>
</evidence>
<dbReference type="Gene3D" id="1.10.287.130">
    <property type="match status" value="1"/>
</dbReference>
<sequence>MDETPLSGSPAEMTRRYLALAAEYEQFRFHMPDALLEMELPSMRVTYLNAIARALLGYTVEDMLGGIYGWQLLEQESLERAIALSEESLARQVRKGLPYERRPGQYIGRYTVIRKDGVRMPVEAQGAFIVDERGVPTGARFIFRDITERVVRERERARLAAIVESAEDAIISRDLEGRILSWNRGAERLYGWTAAEMVGRTADVVAPPGGESEVAELLERVKQGEHLHLTTRRRRRDGTVFDVELSLFPVRDEQGRVTAIGGIARDISEPLRVAQELERTNRLLAALTRAQSDFIREGEPSGVFQALLDLLLELTESEYGFIGEVMRKRDGSPYLRLQALVFPGTEQAQAFMADYMPGDFAFGNLDTLFGHTLRTGEPVVANDPQRDPRAGGTPPGHPELRSYLGVPIASRGELVGMVGLANRPGGYSETAVEFLRPLVTTCATLIEALRSERQREEERRRLELALERSEITLWEWDVAADTITAFAGDREGLQPSNPTTAGWLERVHPEDRAAVEHAFRAHAAGETDHIEVEHRYLMPGGAWTWTLSRGRIVDRGPRGEPLRAVGTFLNITSRKEAELDRARLELQMRQAQKLESLGVLAGGIAHDFNNLLTAVLGNLFLLRQALPGDPALRELVDDASHAAERGADLVRRLLAFGRPDIEQPAVVDLDALIADAAALARPMVEPTVRLVVRRSREPGRVKGSASALEQVLVNLFVNARDAMPGGGTITVTRSVTELGSRRRWAPPELPRGRYHVIAVRDTGTGIPADLLEKIFDPFFTTKPMGKGSGLGLPTALAIARAHGGWLSAESSPGRGSTFRLLLPALEGRAAG</sequence>
<keyword evidence="14" id="KW-1185">Reference proteome</keyword>
<dbReference type="InterPro" id="IPR036890">
    <property type="entry name" value="HATPase_C_sf"/>
</dbReference>
<dbReference type="PROSITE" id="PS50109">
    <property type="entry name" value="HIS_KIN"/>
    <property type="match status" value="1"/>
</dbReference>
<dbReference type="InterPro" id="IPR013655">
    <property type="entry name" value="PAS_fold_3"/>
</dbReference>
<dbReference type="InterPro" id="IPR005467">
    <property type="entry name" value="His_kinase_dom"/>
</dbReference>
<evidence type="ECO:0000256" key="7">
    <source>
        <dbReference type="ARBA" id="ARBA00022840"/>
    </source>
</evidence>
<dbReference type="InterPro" id="IPR004358">
    <property type="entry name" value="Sig_transdc_His_kin-like_C"/>
</dbReference>
<dbReference type="PROSITE" id="PS50113">
    <property type="entry name" value="PAC"/>
    <property type="match status" value="2"/>
</dbReference>
<feature type="domain" description="PAC" evidence="12">
    <location>
        <begin position="227"/>
        <end position="279"/>
    </location>
</feature>
<dbReference type="InterPro" id="IPR001610">
    <property type="entry name" value="PAC"/>
</dbReference>
<dbReference type="CDD" id="cd00130">
    <property type="entry name" value="PAS"/>
    <property type="match status" value="2"/>
</dbReference>
<evidence type="ECO:0000259" key="11">
    <source>
        <dbReference type="PROSITE" id="PS50112"/>
    </source>
</evidence>
<evidence type="ECO:0000256" key="3">
    <source>
        <dbReference type="ARBA" id="ARBA00022553"/>
    </source>
</evidence>
<dbReference type="Gene3D" id="3.30.565.10">
    <property type="entry name" value="Histidine kinase-like ATPase, C-terminal domain"/>
    <property type="match status" value="1"/>
</dbReference>
<dbReference type="Pfam" id="PF13426">
    <property type="entry name" value="PAS_9"/>
    <property type="match status" value="1"/>
</dbReference>
<evidence type="ECO:0000256" key="1">
    <source>
        <dbReference type="ARBA" id="ARBA00000085"/>
    </source>
</evidence>
<dbReference type="Pfam" id="PF00512">
    <property type="entry name" value="HisKA"/>
    <property type="match status" value="1"/>
</dbReference>
<evidence type="ECO:0000256" key="9">
    <source>
        <dbReference type="SAM" id="MobiDB-lite"/>
    </source>
</evidence>
<dbReference type="Gene3D" id="3.30.450.40">
    <property type="match status" value="1"/>
</dbReference>
<keyword evidence="4" id="KW-0808">Transferase</keyword>
<dbReference type="SMART" id="SM00065">
    <property type="entry name" value="GAF"/>
    <property type="match status" value="1"/>
</dbReference>
<dbReference type="PANTHER" id="PTHR43065">
    <property type="entry name" value="SENSOR HISTIDINE KINASE"/>
    <property type="match status" value="1"/>
</dbReference>
<evidence type="ECO:0000256" key="6">
    <source>
        <dbReference type="ARBA" id="ARBA00022777"/>
    </source>
</evidence>
<keyword evidence="3" id="KW-0597">Phosphoprotein</keyword>
<protein>
    <recommendedName>
        <fullName evidence="2">histidine kinase</fullName>
        <ecNumber evidence="2">2.7.13.3</ecNumber>
    </recommendedName>
</protein>
<name>A0ABY7ME50_9CHLR</name>
<evidence type="ECO:0000256" key="8">
    <source>
        <dbReference type="ARBA" id="ARBA00023012"/>
    </source>
</evidence>
<dbReference type="CDD" id="cd00082">
    <property type="entry name" value="HisKA"/>
    <property type="match status" value="1"/>
</dbReference>
<dbReference type="SUPFAM" id="SSF47384">
    <property type="entry name" value="Homodimeric domain of signal transducing histidine kinase"/>
    <property type="match status" value="1"/>
</dbReference>
<dbReference type="PRINTS" id="PR00344">
    <property type="entry name" value="BCTRLSENSOR"/>
</dbReference>
<dbReference type="SMART" id="SM00086">
    <property type="entry name" value="PAC"/>
    <property type="match status" value="3"/>
</dbReference>
<reference evidence="13 14" key="1">
    <citation type="journal article" date="2023" name="ISME J.">
        <title>Thermophilic Dehalococcoidia with unusual traits shed light on an unexpected past.</title>
        <authorList>
            <person name="Palmer M."/>
            <person name="Covington J.K."/>
            <person name="Zhou E.M."/>
            <person name="Thomas S.C."/>
            <person name="Habib N."/>
            <person name="Seymour C.O."/>
            <person name="Lai D."/>
            <person name="Johnston J."/>
            <person name="Hashimi A."/>
            <person name="Jiao J.Y."/>
            <person name="Muok A.R."/>
            <person name="Liu L."/>
            <person name="Xian W.D."/>
            <person name="Zhi X.Y."/>
            <person name="Li M.M."/>
            <person name="Silva L.P."/>
            <person name="Bowen B.P."/>
            <person name="Louie K."/>
            <person name="Briegel A."/>
            <person name="Pett-Ridge J."/>
            <person name="Weber P.K."/>
            <person name="Tocheva E.I."/>
            <person name="Woyke T."/>
            <person name="Northen T.R."/>
            <person name="Mayali X."/>
            <person name="Li W.J."/>
            <person name="Hedlund B.P."/>
        </authorList>
    </citation>
    <scope>NUCLEOTIDE SEQUENCE [LARGE SCALE GENOMIC DNA]</scope>
    <source>
        <strain evidence="13 14">YIM 72310</strain>
    </source>
</reference>
<dbReference type="InterPro" id="IPR003661">
    <property type="entry name" value="HisK_dim/P_dom"/>
</dbReference>
<gene>
    <name evidence="13" type="ORF">O0235_07590</name>
</gene>
<evidence type="ECO:0000256" key="2">
    <source>
        <dbReference type="ARBA" id="ARBA00012438"/>
    </source>
</evidence>
<organism evidence="13 14">
    <name type="scientific">Tepidiforma flava</name>
    <dbReference type="NCBI Taxonomy" id="3004094"/>
    <lineage>
        <taxon>Bacteria</taxon>
        <taxon>Bacillati</taxon>
        <taxon>Chloroflexota</taxon>
        <taxon>Tepidiformia</taxon>
        <taxon>Tepidiformales</taxon>
        <taxon>Tepidiformaceae</taxon>
        <taxon>Tepidiforma</taxon>
    </lineage>
</organism>
<dbReference type="InterPro" id="IPR000014">
    <property type="entry name" value="PAS"/>
</dbReference>
<dbReference type="EMBL" id="CP115149">
    <property type="protein sequence ID" value="WBL37428.1"/>
    <property type="molecule type" value="Genomic_DNA"/>
</dbReference>
<evidence type="ECO:0000313" key="14">
    <source>
        <dbReference type="Proteomes" id="UP001212803"/>
    </source>
</evidence>
<dbReference type="Pfam" id="PF00989">
    <property type="entry name" value="PAS"/>
    <property type="match status" value="1"/>
</dbReference>
<dbReference type="RefSeq" id="WP_270057941.1">
    <property type="nucleotide sequence ID" value="NZ_CP115149.1"/>
</dbReference>
<keyword evidence="8" id="KW-0902">Two-component regulatory system</keyword>
<dbReference type="Pfam" id="PF08447">
    <property type="entry name" value="PAS_3"/>
    <property type="match status" value="1"/>
</dbReference>
<dbReference type="InterPro" id="IPR036097">
    <property type="entry name" value="HisK_dim/P_sf"/>
</dbReference>